<evidence type="ECO:0000313" key="3">
    <source>
        <dbReference type="EMBL" id="KAK3281244.1"/>
    </source>
</evidence>
<dbReference type="Proteomes" id="UP001190700">
    <property type="component" value="Unassembled WGS sequence"/>
</dbReference>
<comment type="caution">
    <text evidence="3">The sequence shown here is derived from an EMBL/GenBank/DDBJ whole genome shotgun (WGS) entry which is preliminary data.</text>
</comment>
<keyword evidence="2" id="KW-0472">Membrane</keyword>
<evidence type="ECO:0000256" key="2">
    <source>
        <dbReference type="SAM" id="Phobius"/>
    </source>
</evidence>
<keyword evidence="2" id="KW-0812">Transmembrane</keyword>
<accession>A0AAE0GN96</accession>
<name>A0AAE0GN96_9CHLO</name>
<organism evidence="3 4">
    <name type="scientific">Cymbomonas tetramitiformis</name>
    <dbReference type="NCBI Taxonomy" id="36881"/>
    <lineage>
        <taxon>Eukaryota</taxon>
        <taxon>Viridiplantae</taxon>
        <taxon>Chlorophyta</taxon>
        <taxon>Pyramimonadophyceae</taxon>
        <taxon>Pyramimonadales</taxon>
        <taxon>Pyramimonadaceae</taxon>
        <taxon>Cymbomonas</taxon>
    </lineage>
</organism>
<keyword evidence="4" id="KW-1185">Reference proteome</keyword>
<sequence>MPQLANKRGAQRKQHMKSNPAQPLQLFFYGAAAFIGLAILLRRRLRADTAESGDSEEDVEEDSGDDTAEDNIDDLQTEPYLQLQPVSAVETGCTQDVPKVSPTSVQGRLALLKGQLADQPGFSLPHGRMGTPPALLPSRSSHHVVPGPLEEPPVILIKRPLPPKRRLPSRGHLKRLWNLITPGSAV</sequence>
<protein>
    <submittedName>
        <fullName evidence="3">Uncharacterized protein</fullName>
    </submittedName>
</protein>
<dbReference type="EMBL" id="LGRX02003926">
    <property type="protein sequence ID" value="KAK3281244.1"/>
    <property type="molecule type" value="Genomic_DNA"/>
</dbReference>
<evidence type="ECO:0000256" key="1">
    <source>
        <dbReference type="SAM" id="MobiDB-lite"/>
    </source>
</evidence>
<feature type="transmembrane region" description="Helical" evidence="2">
    <location>
        <begin position="24"/>
        <end position="41"/>
    </location>
</feature>
<gene>
    <name evidence="3" type="ORF">CYMTET_10951</name>
</gene>
<keyword evidence="2" id="KW-1133">Transmembrane helix</keyword>
<feature type="compositionally biased region" description="Acidic residues" evidence="1">
    <location>
        <begin position="51"/>
        <end position="71"/>
    </location>
</feature>
<proteinExistence type="predicted"/>
<dbReference type="AlphaFoldDB" id="A0AAE0GN96"/>
<evidence type="ECO:0000313" key="4">
    <source>
        <dbReference type="Proteomes" id="UP001190700"/>
    </source>
</evidence>
<reference evidence="3 4" key="1">
    <citation type="journal article" date="2015" name="Genome Biol. Evol.">
        <title>Comparative Genomics of a Bacterivorous Green Alga Reveals Evolutionary Causalities and Consequences of Phago-Mixotrophic Mode of Nutrition.</title>
        <authorList>
            <person name="Burns J.A."/>
            <person name="Paasch A."/>
            <person name="Narechania A."/>
            <person name="Kim E."/>
        </authorList>
    </citation>
    <scope>NUCLEOTIDE SEQUENCE [LARGE SCALE GENOMIC DNA]</scope>
    <source>
        <strain evidence="3 4">PLY_AMNH</strain>
    </source>
</reference>
<feature type="region of interest" description="Disordered" evidence="1">
    <location>
        <begin position="49"/>
        <end position="71"/>
    </location>
</feature>